<dbReference type="RefSeq" id="WP_040982776.1">
    <property type="nucleotide sequence ID" value="NZ_CABKTI010000004.1"/>
</dbReference>
<feature type="transmembrane region" description="Helical" evidence="1">
    <location>
        <begin position="37"/>
        <end position="63"/>
    </location>
</feature>
<proteinExistence type="predicted"/>
<reference evidence="2" key="1">
    <citation type="submission" date="2022-07" db="EMBL/GenBank/DDBJ databases">
        <title>FELIX.</title>
        <authorList>
            <person name="Wan K.H."/>
            <person name="Park S."/>
            <person name="Lawrence Q."/>
            <person name="Eichenberger J.P."/>
            <person name="Booth B.W."/>
            <person name="Piaggio A.J."/>
            <person name="Chandler J.C."/>
            <person name="Franklin A.B."/>
            <person name="Celniker S.E."/>
        </authorList>
    </citation>
    <scope>NUCLEOTIDE SEQUENCE</scope>
    <source>
        <strain evidence="2">QA-1986 374</strain>
    </source>
</reference>
<keyword evidence="1" id="KW-0812">Transmembrane</keyword>
<evidence type="ECO:0000313" key="3">
    <source>
        <dbReference type="Proteomes" id="UP001059773"/>
    </source>
</evidence>
<name>A0ABY5K070_9BACI</name>
<organism evidence="2 3">
    <name type="scientific">Oceanobacillus jeddahense</name>
    <dbReference type="NCBI Taxonomy" id="1462527"/>
    <lineage>
        <taxon>Bacteria</taxon>
        <taxon>Bacillati</taxon>
        <taxon>Bacillota</taxon>
        <taxon>Bacilli</taxon>
        <taxon>Bacillales</taxon>
        <taxon>Bacillaceae</taxon>
        <taxon>Oceanobacillus</taxon>
    </lineage>
</organism>
<feature type="transmembrane region" description="Helical" evidence="1">
    <location>
        <begin position="7"/>
        <end position="25"/>
    </location>
</feature>
<keyword evidence="3" id="KW-1185">Reference proteome</keyword>
<keyword evidence="1" id="KW-0472">Membrane</keyword>
<gene>
    <name evidence="2" type="ORF">NP439_09215</name>
</gene>
<dbReference type="Proteomes" id="UP001059773">
    <property type="component" value="Chromosome"/>
</dbReference>
<accession>A0ABY5K070</accession>
<dbReference type="EMBL" id="CP101914">
    <property type="protein sequence ID" value="UUI04793.1"/>
    <property type="molecule type" value="Genomic_DNA"/>
</dbReference>
<sequence>MVGLLENISQLSGAVLLFCAIYYYFHFKKIKKERKLTYIELAIYILTQIAIVLWAASNILLFLDRI</sequence>
<protein>
    <submittedName>
        <fullName evidence="2">Uncharacterized protein</fullName>
    </submittedName>
</protein>
<evidence type="ECO:0000313" key="2">
    <source>
        <dbReference type="EMBL" id="UUI04793.1"/>
    </source>
</evidence>
<evidence type="ECO:0000256" key="1">
    <source>
        <dbReference type="SAM" id="Phobius"/>
    </source>
</evidence>
<keyword evidence="1" id="KW-1133">Transmembrane helix</keyword>